<keyword evidence="3" id="KW-1185">Reference proteome</keyword>
<reference evidence="2" key="1">
    <citation type="submission" date="2022-07" db="EMBL/GenBank/DDBJ databases">
        <title>Phylogenomic reconstructions and comparative analyses of Kickxellomycotina fungi.</title>
        <authorList>
            <person name="Reynolds N.K."/>
            <person name="Stajich J.E."/>
            <person name="Barry K."/>
            <person name="Grigoriev I.V."/>
            <person name="Crous P."/>
            <person name="Smith M.E."/>
        </authorList>
    </citation>
    <scope>NUCLEOTIDE SEQUENCE</scope>
    <source>
        <strain evidence="2">IMI 214461</strain>
    </source>
</reference>
<dbReference type="EMBL" id="JANBQF010000200">
    <property type="protein sequence ID" value="KAJ2003725.1"/>
    <property type="molecule type" value="Genomic_DNA"/>
</dbReference>
<comment type="caution">
    <text evidence="2">The sequence shown here is derived from an EMBL/GenBank/DDBJ whole genome shotgun (WGS) entry which is preliminary data.</text>
</comment>
<proteinExistence type="predicted"/>
<protein>
    <submittedName>
        <fullName evidence="2">Uncharacterized protein</fullName>
    </submittedName>
</protein>
<name>A0A9W8BDL5_9FUNG</name>
<keyword evidence="1" id="KW-0812">Transmembrane</keyword>
<dbReference type="Proteomes" id="UP001150907">
    <property type="component" value="Unassembled WGS sequence"/>
</dbReference>
<dbReference type="OrthoDB" id="5568863at2759"/>
<organism evidence="2 3">
    <name type="scientific">Coemansia thaxteri</name>
    <dbReference type="NCBI Taxonomy" id="2663907"/>
    <lineage>
        <taxon>Eukaryota</taxon>
        <taxon>Fungi</taxon>
        <taxon>Fungi incertae sedis</taxon>
        <taxon>Zoopagomycota</taxon>
        <taxon>Kickxellomycotina</taxon>
        <taxon>Kickxellomycetes</taxon>
        <taxon>Kickxellales</taxon>
        <taxon>Kickxellaceae</taxon>
        <taxon>Coemansia</taxon>
    </lineage>
</organism>
<gene>
    <name evidence="2" type="ORF">H4R26_002909</name>
</gene>
<accession>A0A9W8BDL5</accession>
<dbReference type="AlphaFoldDB" id="A0A9W8BDL5"/>
<keyword evidence="1" id="KW-0472">Membrane</keyword>
<feature type="transmembrane region" description="Helical" evidence="1">
    <location>
        <begin position="40"/>
        <end position="60"/>
    </location>
</feature>
<evidence type="ECO:0000313" key="2">
    <source>
        <dbReference type="EMBL" id="KAJ2003725.1"/>
    </source>
</evidence>
<evidence type="ECO:0000256" key="1">
    <source>
        <dbReference type="SAM" id="Phobius"/>
    </source>
</evidence>
<keyword evidence="1" id="KW-1133">Transmembrane helix</keyword>
<evidence type="ECO:0000313" key="3">
    <source>
        <dbReference type="Proteomes" id="UP001150907"/>
    </source>
</evidence>
<sequence length="112" mass="12605">MLPTRLLLAQGQRVRFGDRSLPRMNTVPKDKFSGMSKRQLCWTVIIVTIPLVVVYSNIVYKRLVLGEEKRKTFKDGGLDSAYLLDNIASSRHLTSAADPPTVTDEQPKDSRS</sequence>